<gene>
    <name evidence="2" type="ORF">TPAR_00179</name>
</gene>
<feature type="region of interest" description="Disordered" evidence="1">
    <location>
        <begin position="1"/>
        <end position="70"/>
    </location>
</feature>
<comment type="caution">
    <text evidence="2">The sequence shown here is derived from an EMBL/GenBank/DDBJ whole genome shotgun (WGS) entry which is preliminary data.</text>
</comment>
<accession>A0A2S4LB29</accession>
<protein>
    <submittedName>
        <fullName evidence="2">Uncharacterized protein</fullName>
    </submittedName>
</protein>
<evidence type="ECO:0000313" key="2">
    <source>
        <dbReference type="EMBL" id="POR39627.1"/>
    </source>
</evidence>
<feature type="compositionally biased region" description="Pro residues" evidence="1">
    <location>
        <begin position="132"/>
        <end position="141"/>
    </location>
</feature>
<feature type="region of interest" description="Disordered" evidence="1">
    <location>
        <begin position="129"/>
        <end position="213"/>
    </location>
</feature>
<dbReference type="EMBL" id="PKSG01000023">
    <property type="protein sequence ID" value="POR39627.1"/>
    <property type="molecule type" value="Genomic_DNA"/>
</dbReference>
<evidence type="ECO:0000313" key="3">
    <source>
        <dbReference type="Proteomes" id="UP000237481"/>
    </source>
</evidence>
<name>A0A2S4LB29_9HYPO</name>
<evidence type="ECO:0000256" key="1">
    <source>
        <dbReference type="SAM" id="MobiDB-lite"/>
    </source>
</evidence>
<dbReference type="Proteomes" id="UP000237481">
    <property type="component" value="Unassembled WGS sequence"/>
</dbReference>
<dbReference type="OrthoDB" id="5371510at2759"/>
<reference evidence="2 3" key="1">
    <citation type="submission" date="2018-01" db="EMBL/GenBank/DDBJ databases">
        <title>Harnessing the power of phylogenomics to disentangle the directionality and signatures of interkingdom host jumping in the parasitic fungal genus Tolypocladium.</title>
        <authorList>
            <person name="Quandt C.A."/>
            <person name="Patterson W."/>
            <person name="Spatafora J.W."/>
        </authorList>
    </citation>
    <scope>NUCLEOTIDE SEQUENCE [LARGE SCALE GENOMIC DNA]</scope>
    <source>
        <strain evidence="2 3">NRBC 100945</strain>
    </source>
</reference>
<sequence length="716" mass="79169">MWSNRRRALGLPRQYATGWKTSTNRPEQGLTPWRDLQPWPDVFECDGDDDDDNLIQASPPRRSNDAPQSGERLGQVVDANFNRPRVAKRLPRLLRLGSEIKSARNMDLSSASALKSAGHGVFQVCRDAAPDVPVPDLPPPQDGQQAPRRRQVPSRPDAAFGGGRTGLRDDGAVPHARRHEVTELLQVPRRRPQPAAALELDNGEESSGSRRDLPHMSVDELADEMVKWCSDTGTSKLFPPTPDQLIKMKTDGDDSIYKTPPFRQIPDHCPVRHRNAIIHLLILIEGRDVPIDSASQVCTLVVLAKIFDSPSVVLPEEALRIGFALEIPQVTQCAFRILVNEMALSEAATDDAKREVSRMTVFGRRLGKCGDELNNLIQHAARALVERLRRLELLLTTGDESVCRAALEKLRQLMKALPDAVASKFNDAAREHINDARPMLWSIAMDRATYVLPQDFEKLSDILCNENLVQKLLCPFTYNDLGERCSWALYLGLPRPAMVCTDEWAEFLDTLKDCNGSLKYHAVKLPLVDLDRLEWEVKDVLRPLTLSWIRYDIDPPPNITRHMLLTLTINEMKFLPLWAGGFDDGTGGVFESFVPPTDMGPNGPGPAYHTGRTLPSAPPSISDSMIEDMSAMRLKGSTTAGSIDVHDAVYTVSRPDTVIADDVSVMSDAFTANTAAYHEAKFAVPAEHQGVGQAVDADFESVTADGLMTWGGPLAT</sequence>
<dbReference type="AlphaFoldDB" id="A0A2S4LB29"/>
<keyword evidence="3" id="KW-1185">Reference proteome</keyword>
<dbReference type="STRING" id="94208.A0A2S4LB29"/>
<feature type="compositionally biased region" description="Acidic residues" evidence="1">
    <location>
        <begin position="43"/>
        <end position="53"/>
    </location>
</feature>
<organism evidence="2 3">
    <name type="scientific">Tolypocladium paradoxum</name>
    <dbReference type="NCBI Taxonomy" id="94208"/>
    <lineage>
        <taxon>Eukaryota</taxon>
        <taxon>Fungi</taxon>
        <taxon>Dikarya</taxon>
        <taxon>Ascomycota</taxon>
        <taxon>Pezizomycotina</taxon>
        <taxon>Sordariomycetes</taxon>
        <taxon>Hypocreomycetidae</taxon>
        <taxon>Hypocreales</taxon>
        <taxon>Ophiocordycipitaceae</taxon>
        <taxon>Tolypocladium</taxon>
    </lineage>
</organism>
<proteinExistence type="predicted"/>